<dbReference type="InterPro" id="IPR050532">
    <property type="entry name" value="Globin-like_OT"/>
</dbReference>
<proteinExistence type="inferred from homology"/>
<comment type="similarity">
    <text evidence="4">Belongs to the globin family.</text>
</comment>
<dbReference type="EMBL" id="JYDL01000106">
    <property type="protein sequence ID" value="KRX16508.1"/>
    <property type="molecule type" value="Genomic_DNA"/>
</dbReference>
<keyword evidence="4" id="KW-0813">Transport</keyword>
<evidence type="ECO:0000256" key="2">
    <source>
        <dbReference type="ARBA" id="ARBA00022723"/>
    </source>
</evidence>
<feature type="domain" description="Globin" evidence="6">
    <location>
        <begin position="138"/>
        <end position="257"/>
    </location>
</feature>
<comment type="caution">
    <text evidence="7">The sequence shown here is derived from an EMBL/GenBank/DDBJ whole genome shotgun (WGS) entry which is preliminary data.</text>
</comment>
<dbReference type="InterPro" id="IPR009050">
    <property type="entry name" value="Globin-like_sf"/>
</dbReference>
<dbReference type="GO" id="GO:0005344">
    <property type="term" value="F:oxygen carrier activity"/>
    <property type="evidence" value="ECO:0007669"/>
    <property type="project" value="UniProtKB-KW"/>
</dbReference>
<dbReference type="AlphaFoldDB" id="A0A0V0RPY5"/>
<feature type="compositionally biased region" description="Polar residues" evidence="5">
    <location>
        <begin position="24"/>
        <end position="34"/>
    </location>
</feature>
<keyword evidence="3" id="KW-0408">Iron</keyword>
<dbReference type="PANTHER" id="PTHR46458:SF5">
    <property type="entry name" value="GLOBIN FAMILY PROFILE DOMAIN-CONTAINING PROTEIN"/>
    <property type="match status" value="1"/>
</dbReference>
<dbReference type="PANTHER" id="PTHR46458">
    <property type="entry name" value="BLR2807 PROTEIN"/>
    <property type="match status" value="1"/>
</dbReference>
<keyword evidence="1 4" id="KW-0349">Heme</keyword>
<evidence type="ECO:0000313" key="8">
    <source>
        <dbReference type="Proteomes" id="UP000054630"/>
    </source>
</evidence>
<evidence type="ECO:0000256" key="3">
    <source>
        <dbReference type="ARBA" id="ARBA00023004"/>
    </source>
</evidence>
<feature type="region of interest" description="Disordered" evidence="5">
    <location>
        <begin position="1"/>
        <end position="34"/>
    </location>
</feature>
<keyword evidence="8" id="KW-1185">Reference proteome</keyword>
<dbReference type="OrthoDB" id="6344802at2759"/>
<dbReference type="GO" id="GO:0020037">
    <property type="term" value="F:heme binding"/>
    <property type="evidence" value="ECO:0007669"/>
    <property type="project" value="InterPro"/>
</dbReference>
<evidence type="ECO:0000256" key="5">
    <source>
        <dbReference type="SAM" id="MobiDB-lite"/>
    </source>
</evidence>
<dbReference type="InterPro" id="IPR012292">
    <property type="entry name" value="Globin/Proto"/>
</dbReference>
<dbReference type="InterPro" id="IPR000971">
    <property type="entry name" value="Globin"/>
</dbReference>
<gene>
    <name evidence="7" type="primary">NGB</name>
    <name evidence="7" type="ORF">T07_4868</name>
</gene>
<feature type="compositionally biased region" description="Polar residues" evidence="5">
    <location>
        <begin position="1"/>
        <end position="16"/>
    </location>
</feature>
<protein>
    <submittedName>
        <fullName evidence="7">Neuroglobin</fullName>
    </submittedName>
</protein>
<dbReference type="GO" id="GO:0019825">
    <property type="term" value="F:oxygen binding"/>
    <property type="evidence" value="ECO:0007669"/>
    <property type="project" value="InterPro"/>
</dbReference>
<name>A0A0V0RPY5_9BILA</name>
<dbReference type="GO" id="GO:0046872">
    <property type="term" value="F:metal ion binding"/>
    <property type="evidence" value="ECO:0007669"/>
    <property type="project" value="UniProtKB-KW"/>
</dbReference>
<evidence type="ECO:0000259" key="6">
    <source>
        <dbReference type="Pfam" id="PF00042"/>
    </source>
</evidence>
<dbReference type="Gene3D" id="1.10.490.10">
    <property type="entry name" value="Globins"/>
    <property type="match status" value="1"/>
</dbReference>
<dbReference type="SUPFAM" id="SSF46458">
    <property type="entry name" value="Globin-like"/>
    <property type="match status" value="1"/>
</dbReference>
<evidence type="ECO:0000313" key="7">
    <source>
        <dbReference type="EMBL" id="KRX16508.1"/>
    </source>
</evidence>
<sequence>MLTTNTSQMGCLSSKTDSSDQKSRATLTTDGQSTVPKLDSRLPFQQYRDFFQLKNYWKAVRRREDASKCLFFRNKANACQVKSASQSLNNQPSTANTQQAIPQLDKQLPFANYREWYSLKNFWKTIQRNKDQCAKILLLRFLTENAEFHPLYKKLSKVELTEEAAFNSNEFENMANQYLDVFDEAISAIESSPGDVSTAIDELMEVGRKHKAVPNMDASNFSKLESALLYMVQQILLDRFNEKCEDLFKKFFSFVVTNVTKGFNE</sequence>
<evidence type="ECO:0000256" key="1">
    <source>
        <dbReference type="ARBA" id="ARBA00022617"/>
    </source>
</evidence>
<evidence type="ECO:0000256" key="4">
    <source>
        <dbReference type="RuleBase" id="RU000356"/>
    </source>
</evidence>
<organism evidence="7 8">
    <name type="scientific">Trichinella nelsoni</name>
    <dbReference type="NCBI Taxonomy" id="6336"/>
    <lineage>
        <taxon>Eukaryota</taxon>
        <taxon>Metazoa</taxon>
        <taxon>Ecdysozoa</taxon>
        <taxon>Nematoda</taxon>
        <taxon>Enoplea</taxon>
        <taxon>Dorylaimia</taxon>
        <taxon>Trichinellida</taxon>
        <taxon>Trichinellidae</taxon>
        <taxon>Trichinella</taxon>
    </lineage>
</organism>
<keyword evidence="2" id="KW-0479">Metal-binding</keyword>
<reference evidence="7 8" key="1">
    <citation type="submission" date="2015-01" db="EMBL/GenBank/DDBJ databases">
        <title>Evolution of Trichinella species and genotypes.</title>
        <authorList>
            <person name="Korhonen P.K."/>
            <person name="Edoardo P."/>
            <person name="Giuseppe L.R."/>
            <person name="Gasser R.B."/>
        </authorList>
    </citation>
    <scope>NUCLEOTIDE SEQUENCE [LARGE SCALE GENOMIC DNA]</scope>
    <source>
        <strain evidence="7">ISS37</strain>
    </source>
</reference>
<accession>A0A0V0RPY5</accession>
<dbReference type="Proteomes" id="UP000054630">
    <property type="component" value="Unassembled WGS sequence"/>
</dbReference>
<dbReference type="Pfam" id="PF00042">
    <property type="entry name" value="Globin"/>
    <property type="match status" value="1"/>
</dbReference>
<keyword evidence="4" id="KW-0561">Oxygen transport</keyword>
<dbReference type="CDD" id="cd14766">
    <property type="entry name" value="CeGLB25-like"/>
    <property type="match status" value="1"/>
</dbReference>